<reference evidence="1 2" key="1">
    <citation type="submission" date="2020-11" db="EMBL/GenBank/DDBJ databases">
        <title>WGS of Herminiimonas contaminans strain Marseille-Q4544 isolated from planarians Schmidtea mediterranea.</title>
        <authorList>
            <person name="Kangale L."/>
        </authorList>
    </citation>
    <scope>NUCLEOTIDE SEQUENCE [LARGE SCALE GENOMIC DNA]</scope>
    <source>
        <strain evidence="1 2">Marseille-Q4544</strain>
    </source>
</reference>
<comment type="caution">
    <text evidence="1">The sequence shown here is derived from an EMBL/GenBank/DDBJ whole genome shotgun (WGS) entry which is preliminary data.</text>
</comment>
<organism evidence="1 2">
    <name type="scientific">Herminiimonas contaminans</name>
    <dbReference type="NCBI Taxonomy" id="1111140"/>
    <lineage>
        <taxon>Bacteria</taxon>
        <taxon>Pseudomonadati</taxon>
        <taxon>Pseudomonadota</taxon>
        <taxon>Betaproteobacteria</taxon>
        <taxon>Burkholderiales</taxon>
        <taxon>Oxalobacteraceae</taxon>
        <taxon>Herminiimonas</taxon>
    </lineage>
</organism>
<evidence type="ECO:0000313" key="2">
    <source>
        <dbReference type="Proteomes" id="UP000657372"/>
    </source>
</evidence>
<protein>
    <submittedName>
        <fullName evidence="1">Uncharacterized protein</fullName>
    </submittedName>
</protein>
<dbReference type="EMBL" id="JADOEL010000003">
    <property type="protein sequence ID" value="MBF8177243.1"/>
    <property type="molecule type" value="Genomic_DNA"/>
</dbReference>
<evidence type="ECO:0000313" key="1">
    <source>
        <dbReference type="EMBL" id="MBF8177243.1"/>
    </source>
</evidence>
<keyword evidence="2" id="KW-1185">Reference proteome</keyword>
<proteinExistence type="predicted"/>
<sequence>MSQAAAAQKESNAYSKRIYVVIDRDMTAKTSKIIWSHEKPILEEIFGEGRIIDTDPSAMDEGFSTKIRPDLLPHNKSQDAILPPTESSGLGHLFIGDPETEYMRLAEAYGKHAEINQLIVEKCYGRFSDGRFQKLLKKPKLSDLPVAQLAGLLQAFGVEIPKNATQKDMLALASEYSVEL</sequence>
<dbReference type="Proteomes" id="UP000657372">
    <property type="component" value="Unassembled WGS sequence"/>
</dbReference>
<name>A0ABS0ERS1_9BURK</name>
<gene>
    <name evidence="1" type="ORF">IXC47_06080</name>
</gene>
<dbReference type="RefSeq" id="WP_195874997.1">
    <property type="nucleotide sequence ID" value="NZ_JADOEL010000003.1"/>
</dbReference>
<accession>A0ABS0ERS1</accession>